<evidence type="ECO:0000313" key="3">
    <source>
        <dbReference type="Proteomes" id="UP000578531"/>
    </source>
</evidence>
<accession>A0A8H6FTQ6</accession>
<dbReference type="GeneID" id="59288890"/>
<organism evidence="2 3">
    <name type="scientific">Letharia columbiana</name>
    <dbReference type="NCBI Taxonomy" id="112416"/>
    <lineage>
        <taxon>Eukaryota</taxon>
        <taxon>Fungi</taxon>
        <taxon>Dikarya</taxon>
        <taxon>Ascomycota</taxon>
        <taxon>Pezizomycotina</taxon>
        <taxon>Lecanoromycetes</taxon>
        <taxon>OSLEUM clade</taxon>
        <taxon>Lecanoromycetidae</taxon>
        <taxon>Lecanorales</taxon>
        <taxon>Lecanorineae</taxon>
        <taxon>Parmeliaceae</taxon>
        <taxon>Letharia</taxon>
    </lineage>
</organism>
<gene>
    <name evidence="2" type="ORF">HO173_007233</name>
</gene>
<keyword evidence="1" id="KW-0732">Signal</keyword>
<name>A0A8H6FTQ6_9LECA</name>
<keyword evidence="3" id="KW-1185">Reference proteome</keyword>
<evidence type="ECO:0000256" key="1">
    <source>
        <dbReference type="SAM" id="SignalP"/>
    </source>
</evidence>
<comment type="caution">
    <text evidence="2">The sequence shown here is derived from an EMBL/GenBank/DDBJ whole genome shotgun (WGS) entry which is preliminary data.</text>
</comment>
<reference evidence="2 3" key="1">
    <citation type="journal article" date="2020" name="Genomics">
        <title>Complete, high-quality genomes from long-read metagenomic sequencing of two wolf lichen thalli reveals enigmatic genome architecture.</title>
        <authorList>
            <person name="McKenzie S.K."/>
            <person name="Walston R.F."/>
            <person name="Allen J.L."/>
        </authorList>
    </citation>
    <scope>NUCLEOTIDE SEQUENCE [LARGE SCALE GENOMIC DNA]</scope>
    <source>
        <strain evidence="2">WasteWater2</strain>
    </source>
</reference>
<feature type="chain" id="PRO_5034194561" evidence="1">
    <location>
        <begin position="30"/>
        <end position="343"/>
    </location>
</feature>
<dbReference type="AlphaFoldDB" id="A0A8H6FTQ6"/>
<dbReference type="Proteomes" id="UP000578531">
    <property type="component" value="Unassembled WGS sequence"/>
</dbReference>
<proteinExistence type="predicted"/>
<protein>
    <submittedName>
        <fullName evidence="2">Uncharacterized protein</fullName>
    </submittedName>
</protein>
<sequence>MHVPFLGRCLWQALSISYLLATYAKGVHAYPQTNLKSPNSNTSLALSSPNLLPSRFSSLSLTYGELSPDRFTPADIALAFVAALAQQALEPFDARLSYFEYVDAETPVRIVLRSAPHAPTTLTVRSNVMWALKQLPINLFHDPSIWGLDFKVRLLGEDLYLGSLSNRNRPGGVLEAGGEQGGGNGSLDGWEEKPKRALSITQPSDTTARNLTIPGSTPTDIQYDLRFQLTGLPLPDIGIFSAILEFLLGLGARDPYQAVDSAKLALDTLPVWIYISYNAQPSSTQRLQVYRVVAILQAIARYCVGQRIYQELIFNLLVDDLLLASGCVVRGVGEREWCRGLGG</sequence>
<dbReference type="OrthoDB" id="5425480at2759"/>
<dbReference type="RefSeq" id="XP_037163998.1">
    <property type="nucleotide sequence ID" value="XM_037309137.1"/>
</dbReference>
<evidence type="ECO:0000313" key="2">
    <source>
        <dbReference type="EMBL" id="KAF6234607.1"/>
    </source>
</evidence>
<dbReference type="EMBL" id="JACCJC010000029">
    <property type="protein sequence ID" value="KAF6234607.1"/>
    <property type="molecule type" value="Genomic_DNA"/>
</dbReference>
<feature type="signal peptide" evidence="1">
    <location>
        <begin position="1"/>
        <end position="29"/>
    </location>
</feature>